<reference evidence="3" key="1">
    <citation type="submission" date="2014-11" db="EMBL/GenBank/DDBJ databases">
        <authorList>
            <person name="Amaro Gonzalez C."/>
        </authorList>
    </citation>
    <scope>NUCLEOTIDE SEQUENCE</scope>
</reference>
<feature type="signal peptide" evidence="2">
    <location>
        <begin position="1"/>
        <end position="16"/>
    </location>
</feature>
<protein>
    <submittedName>
        <fullName evidence="3">Uncharacterized protein</fullName>
    </submittedName>
</protein>
<proteinExistence type="predicted"/>
<organism evidence="3">
    <name type="scientific">Anguilla anguilla</name>
    <name type="common">European freshwater eel</name>
    <name type="synonym">Muraena anguilla</name>
    <dbReference type="NCBI Taxonomy" id="7936"/>
    <lineage>
        <taxon>Eukaryota</taxon>
        <taxon>Metazoa</taxon>
        <taxon>Chordata</taxon>
        <taxon>Craniata</taxon>
        <taxon>Vertebrata</taxon>
        <taxon>Euteleostomi</taxon>
        <taxon>Actinopterygii</taxon>
        <taxon>Neopterygii</taxon>
        <taxon>Teleostei</taxon>
        <taxon>Anguilliformes</taxon>
        <taxon>Anguillidae</taxon>
        <taxon>Anguilla</taxon>
    </lineage>
</organism>
<sequence>MKVCFLMSVEFTLVISMVPPHQPQGVLHDTTQNNTTPPPTSTPRHHMTQHRTTQQ</sequence>
<evidence type="ECO:0000256" key="1">
    <source>
        <dbReference type="SAM" id="MobiDB-lite"/>
    </source>
</evidence>
<evidence type="ECO:0000256" key="2">
    <source>
        <dbReference type="SAM" id="SignalP"/>
    </source>
</evidence>
<name>A0A0E9W090_ANGAN</name>
<feature type="region of interest" description="Disordered" evidence="1">
    <location>
        <begin position="20"/>
        <end position="55"/>
    </location>
</feature>
<feature type="chain" id="PRO_5002434171" evidence="2">
    <location>
        <begin position="17"/>
        <end position="55"/>
    </location>
</feature>
<reference evidence="3" key="2">
    <citation type="journal article" date="2015" name="Fish Shellfish Immunol.">
        <title>Early steps in the European eel (Anguilla anguilla)-Vibrio vulnificus interaction in the gills: Role of the RtxA13 toxin.</title>
        <authorList>
            <person name="Callol A."/>
            <person name="Pajuelo D."/>
            <person name="Ebbesson L."/>
            <person name="Teles M."/>
            <person name="MacKenzie S."/>
            <person name="Amaro C."/>
        </authorList>
    </citation>
    <scope>NUCLEOTIDE SEQUENCE</scope>
</reference>
<dbReference type="AlphaFoldDB" id="A0A0E9W090"/>
<accession>A0A0E9W090</accession>
<evidence type="ECO:0000313" key="3">
    <source>
        <dbReference type="EMBL" id="JAH82898.1"/>
    </source>
</evidence>
<keyword evidence="2" id="KW-0732">Signal</keyword>
<dbReference type="EMBL" id="GBXM01025679">
    <property type="protein sequence ID" value="JAH82898.1"/>
    <property type="molecule type" value="Transcribed_RNA"/>
</dbReference>